<reference evidence="1 2" key="1">
    <citation type="submission" date="2019-07" db="EMBL/GenBank/DDBJ databases">
        <title>Whole genome shotgun sequence of Lactobacillus zymae NBRC 107157.</title>
        <authorList>
            <person name="Hosoyama A."/>
            <person name="Uohara A."/>
            <person name="Ohji S."/>
            <person name="Ichikawa N."/>
        </authorList>
    </citation>
    <scope>NUCLEOTIDE SEQUENCE [LARGE SCALE GENOMIC DNA]</scope>
    <source>
        <strain evidence="1 2">NBRC 107157</strain>
    </source>
</reference>
<keyword evidence="2" id="KW-1185">Reference proteome</keyword>
<evidence type="ECO:0000313" key="1">
    <source>
        <dbReference type="EMBL" id="GEO70902.1"/>
    </source>
</evidence>
<sequence length="502" mass="56218">MLIAMTMQPELKHLLAAVNLGHSRDHPLAGWFILTILYGDHTGEPQTFNYLSQHYNANYLDTDERPLTDAILKNVLSELSETARLIEVSPRKVRMKMKSGAFHLQQAPVYRITSQGIEYLTLMPKVLDAESTVTANIARIDEYCALVQRLGQPIQDSTSTRLYNDFNNLLSAYTDVMKGMHKLDEDLDDLANDLAFDHGSDAAQHLQQMLHHKAIPAFERLMTQGPLLQAMANSTTFFEQVARSRQGQDSLDVNRALDDQTALTLQLQQDGQYVQTHLQRLSASFEPTASAIDSNYDSIYTVFQTILSAIQLLGRAYDHIQDQTIDIRELTGQIDTLLAHYDTLTIPRAIPKHLAQDRLVSDTTDLLNATTMGPVKYLATRQQRLVATAADNPVVAPVDVTADHRQRGLAEFQRLVMTDATHGRVDHDLEFQTALARDEIVRLYSATGYDHYQSFAPFGRPVTAVTALPNSHPVWLHYAGEAFSVQLPSGFTITFANQEVSD</sequence>
<evidence type="ECO:0000313" key="2">
    <source>
        <dbReference type="Proteomes" id="UP000321794"/>
    </source>
</evidence>
<dbReference type="Proteomes" id="UP000321794">
    <property type="component" value="Unassembled WGS sequence"/>
</dbReference>
<proteinExistence type="predicted"/>
<name>A0ABQ0WWU5_9LACO</name>
<dbReference type="EMBL" id="BJZK01000001">
    <property type="protein sequence ID" value="GEO70902.1"/>
    <property type="molecule type" value="Genomic_DNA"/>
</dbReference>
<protein>
    <recommendedName>
        <fullName evidence="3">Replicative DNA helicase</fullName>
    </recommendedName>
</protein>
<gene>
    <name evidence="1" type="ORF">LZY01_00700</name>
</gene>
<comment type="caution">
    <text evidence="1">The sequence shown here is derived from an EMBL/GenBank/DDBJ whole genome shotgun (WGS) entry which is preliminary data.</text>
</comment>
<accession>A0ABQ0WWU5</accession>
<organism evidence="1 2">
    <name type="scientific">Levilactobacillus zymae</name>
    <dbReference type="NCBI Taxonomy" id="267363"/>
    <lineage>
        <taxon>Bacteria</taxon>
        <taxon>Bacillati</taxon>
        <taxon>Bacillota</taxon>
        <taxon>Bacilli</taxon>
        <taxon>Lactobacillales</taxon>
        <taxon>Lactobacillaceae</taxon>
        <taxon>Levilactobacillus</taxon>
    </lineage>
</organism>
<evidence type="ECO:0008006" key="3">
    <source>
        <dbReference type="Google" id="ProtNLM"/>
    </source>
</evidence>